<dbReference type="InterPro" id="IPR057373">
    <property type="entry name" value="ZNFX1"/>
</dbReference>
<organism evidence="12">
    <name type="scientific">Thrips palmi</name>
    <name type="common">Melon thrips</name>
    <dbReference type="NCBI Taxonomy" id="161013"/>
    <lineage>
        <taxon>Eukaryota</taxon>
        <taxon>Metazoa</taxon>
        <taxon>Ecdysozoa</taxon>
        <taxon>Arthropoda</taxon>
        <taxon>Hexapoda</taxon>
        <taxon>Insecta</taxon>
        <taxon>Pterygota</taxon>
        <taxon>Neoptera</taxon>
        <taxon>Paraneoptera</taxon>
        <taxon>Thysanoptera</taxon>
        <taxon>Terebrantia</taxon>
        <taxon>Thripoidea</taxon>
        <taxon>Thripidae</taxon>
        <taxon>Thrips</taxon>
    </lineage>
</organism>
<dbReference type="Pfam" id="PF13087">
    <property type="entry name" value="AAA_12"/>
    <property type="match status" value="1"/>
</dbReference>
<dbReference type="RefSeq" id="XP_034236171.1">
    <property type="nucleotide sequence ID" value="XM_034380280.1"/>
</dbReference>
<dbReference type="RefSeq" id="XP_034236178.1">
    <property type="nucleotide sequence ID" value="XM_034380287.1"/>
</dbReference>
<dbReference type="KEGG" id="tpal:117642274"/>
<dbReference type="Proteomes" id="UP000515158">
    <property type="component" value="Unplaced"/>
</dbReference>
<evidence type="ECO:0000313" key="15">
    <source>
        <dbReference type="RefSeq" id="XP_034236181.1"/>
    </source>
</evidence>
<dbReference type="InterPro" id="IPR027417">
    <property type="entry name" value="P-loop_NTPase"/>
</dbReference>
<dbReference type="Pfam" id="PF25396">
    <property type="entry name" value="ZNFX1"/>
    <property type="match status" value="1"/>
</dbReference>
<proteinExistence type="predicted"/>
<feature type="domain" description="ZNFX1" evidence="3">
    <location>
        <begin position="92"/>
        <end position="158"/>
    </location>
</feature>
<accession>A0A6P8Y945</accession>
<dbReference type="InterPro" id="IPR041679">
    <property type="entry name" value="DNA2/NAM7-like_C"/>
</dbReference>
<sequence length="819" mass="91227">MAIYKDPLFPTPEDLNSDRSGVQLPKIHKKGPFLDHDDLLQTHIDLLSEDFLRSLREQLDDIRANPRILDSTACYTVKAARVISKERSRFDQEAGVEMRFDPTRYQHVRWEEDQRFLTGNIVLLTQDKKALNDFVVGVVHESRPALLRDGRVVLKLVRGVTGKGDFLLLNQASFVGETFTLFESAHFYFPYLHVTNALRQDLSNPMRTLADFEAEIVRCKLPSRPPKYHSYMKAQAGVLGASNAPATDNADALLEQFKDELNESQMAALEKVLCQRVALVQGPPGTGKTYLGCKIAQYFVELKKDRPYVFPGPILVVTTTNHAVHEFLTRCISFTEKIIHGYSDKHEQTSYGPLQERYDRCQSLSGRVSMMKTADILAMTTTRAAYMRSALDKLSVKIVIVEEACEAPEGYILACIPDKAEHLIQIGDHKQLRPNCAHQLLSASHHLDVSLFERLVNNGADCPMLNEQRRMRPQIADLVRCIYPSLTDHATTLDRPAIIGVDLAVPVFFLSRSVLETQDGKGYFNSTEAELAAELANYFLIMGYPPTSVTILTTYRKQMSHILRHVRQIGGDARSIRVTTVDNFQGEENDIIILSLVRSNNGSGIGFLKLENRACVALSRARDGFFLLGNLDCLAGSGAPVWRHVRSVLSEAGRVGDVLPLVCPHGKKVAARCRADVQRAGVGCAVCQAHSVFAAAMRELRLTTDKMAAVSGEVDAAREQLDGEWVTGSDRADVQELVAVGEAECRRLGERLAKQREAVRLAERKWADFDLLHREGRVDVYADSVEAVERKLRAPPQPDKAGKLNAAVAKLSLGRGSRC</sequence>
<evidence type="ECO:0000313" key="10">
    <source>
        <dbReference type="RefSeq" id="XP_034236175.1"/>
    </source>
</evidence>
<gene>
    <name evidence="5 6 7 8 9 10 11 12 13 14 15 16" type="primary">LOC117642274</name>
</gene>
<dbReference type="CDD" id="cd18808">
    <property type="entry name" value="SF1_C_Upf1"/>
    <property type="match status" value="1"/>
</dbReference>
<evidence type="ECO:0000313" key="12">
    <source>
        <dbReference type="RefSeq" id="XP_034236178.1"/>
    </source>
</evidence>
<dbReference type="Pfam" id="PF13245">
    <property type="entry name" value="AAA_19"/>
    <property type="match status" value="1"/>
</dbReference>
<dbReference type="InterPro" id="IPR045055">
    <property type="entry name" value="DNA2/NAM7-like"/>
</dbReference>
<dbReference type="CDD" id="cd17936">
    <property type="entry name" value="EEXXEc_NFX1"/>
    <property type="match status" value="1"/>
</dbReference>
<name>A0A6P8Y945_THRPL</name>
<dbReference type="Gene3D" id="3.40.50.300">
    <property type="entry name" value="P-loop containing nucleotide triphosphate hydrolases"/>
    <property type="match status" value="2"/>
</dbReference>
<dbReference type="RefSeq" id="XP_034236180.1">
    <property type="nucleotide sequence ID" value="XM_034380289.1"/>
</dbReference>
<evidence type="ECO:0000256" key="1">
    <source>
        <dbReference type="SAM" id="MobiDB-lite"/>
    </source>
</evidence>
<protein>
    <submittedName>
        <fullName evidence="5 6">NFX1-type zinc finger-containing protein 1-like</fullName>
    </submittedName>
</protein>
<dbReference type="OrthoDB" id="2423195at2759"/>
<evidence type="ECO:0000259" key="2">
    <source>
        <dbReference type="Pfam" id="PF13087"/>
    </source>
</evidence>
<evidence type="ECO:0000259" key="3">
    <source>
        <dbReference type="Pfam" id="PF25396"/>
    </source>
</evidence>
<dbReference type="RefSeq" id="XP_034236175.1">
    <property type="nucleotide sequence ID" value="XM_034380284.1"/>
</dbReference>
<dbReference type="RefSeq" id="XP_034236174.1">
    <property type="nucleotide sequence ID" value="XM_034380283.1"/>
</dbReference>
<dbReference type="GO" id="GO:0031380">
    <property type="term" value="C:nuclear RNA-directed RNA polymerase complex"/>
    <property type="evidence" value="ECO:0007669"/>
    <property type="project" value="TreeGrafter"/>
</dbReference>
<dbReference type="PANTHER" id="PTHR10887">
    <property type="entry name" value="DNA2/NAM7 HELICASE FAMILY"/>
    <property type="match status" value="1"/>
</dbReference>
<evidence type="ECO:0000313" key="11">
    <source>
        <dbReference type="RefSeq" id="XP_034236176.1"/>
    </source>
</evidence>
<dbReference type="InterPro" id="IPR047187">
    <property type="entry name" value="SF1_C_Upf1"/>
</dbReference>
<evidence type="ECO:0000313" key="13">
    <source>
        <dbReference type="RefSeq" id="XP_034236179.1"/>
    </source>
</evidence>
<dbReference type="SUPFAM" id="SSF52540">
    <property type="entry name" value="P-loop containing nucleoside triphosphate hydrolases"/>
    <property type="match status" value="1"/>
</dbReference>
<evidence type="ECO:0000313" key="9">
    <source>
        <dbReference type="RefSeq" id="XP_034236174.1"/>
    </source>
</evidence>
<dbReference type="GeneID" id="117642274"/>
<dbReference type="AlphaFoldDB" id="A0A6P8Y945"/>
<dbReference type="RefSeq" id="XP_034236172.1">
    <property type="nucleotide sequence ID" value="XM_034380281.1"/>
</dbReference>
<evidence type="ECO:0000313" key="16">
    <source>
        <dbReference type="RefSeq" id="XP_034236182.1"/>
    </source>
</evidence>
<keyword evidence="4" id="KW-1185">Reference proteome</keyword>
<evidence type="ECO:0000313" key="4">
    <source>
        <dbReference type="Proteomes" id="UP000515158"/>
    </source>
</evidence>
<dbReference type="PANTHER" id="PTHR10887:SF341">
    <property type="entry name" value="NFX1-TYPE ZINC FINGER-CONTAINING PROTEIN 1"/>
    <property type="match status" value="1"/>
</dbReference>
<evidence type="ECO:0000313" key="7">
    <source>
        <dbReference type="RefSeq" id="XP_034236172.1"/>
    </source>
</evidence>
<feature type="domain" description="DNA2/NAM7 helicase-like C-terminal" evidence="2">
    <location>
        <begin position="447"/>
        <end position="630"/>
    </location>
</feature>
<dbReference type="RefSeq" id="XP_034236179.1">
    <property type="nucleotide sequence ID" value="XM_034380288.1"/>
</dbReference>
<dbReference type="RefSeq" id="XP_034236173.1">
    <property type="nucleotide sequence ID" value="XM_034380282.1"/>
</dbReference>
<dbReference type="GO" id="GO:0031048">
    <property type="term" value="P:regulatory ncRNA-mediated heterochromatin formation"/>
    <property type="evidence" value="ECO:0007669"/>
    <property type="project" value="TreeGrafter"/>
</dbReference>
<evidence type="ECO:0000313" key="5">
    <source>
        <dbReference type="RefSeq" id="XP_034236170.1"/>
    </source>
</evidence>
<dbReference type="RefSeq" id="XP_034236182.1">
    <property type="nucleotide sequence ID" value="XM_034380291.1"/>
</dbReference>
<dbReference type="RefSeq" id="XP_034236176.1">
    <property type="nucleotide sequence ID" value="XM_034380285.1"/>
</dbReference>
<evidence type="ECO:0000313" key="14">
    <source>
        <dbReference type="RefSeq" id="XP_034236180.1"/>
    </source>
</evidence>
<evidence type="ECO:0000313" key="8">
    <source>
        <dbReference type="RefSeq" id="XP_034236173.1"/>
    </source>
</evidence>
<feature type="region of interest" description="Disordered" evidence="1">
    <location>
        <begin position="1"/>
        <end position="20"/>
    </location>
</feature>
<reference evidence="5 6" key="1">
    <citation type="submission" date="2025-04" db="UniProtKB">
        <authorList>
            <consortium name="RefSeq"/>
        </authorList>
    </citation>
    <scope>IDENTIFICATION</scope>
    <source>
        <tissue evidence="5 6">Total insect</tissue>
    </source>
</reference>
<evidence type="ECO:0000313" key="6">
    <source>
        <dbReference type="RefSeq" id="XP_034236171.1"/>
    </source>
</evidence>
<dbReference type="RefSeq" id="XP_034236181.1">
    <property type="nucleotide sequence ID" value="XM_034380290.1"/>
</dbReference>
<dbReference type="RefSeq" id="XP_034236170.1">
    <property type="nucleotide sequence ID" value="XM_034380279.1"/>
</dbReference>